<proteinExistence type="predicted"/>
<dbReference type="Proteomes" id="UP001501161">
    <property type="component" value="Unassembled WGS sequence"/>
</dbReference>
<evidence type="ECO:0000313" key="2">
    <source>
        <dbReference type="Proteomes" id="UP001501161"/>
    </source>
</evidence>
<dbReference type="EMBL" id="BAAAMQ010000017">
    <property type="protein sequence ID" value="GAA2116552.1"/>
    <property type="molecule type" value="Genomic_DNA"/>
</dbReference>
<name>A0ABP5JFX4_9ACTN</name>
<comment type="caution">
    <text evidence="1">The sequence shown here is derived from an EMBL/GenBank/DDBJ whole genome shotgun (WGS) entry which is preliminary data.</text>
</comment>
<keyword evidence="2" id="KW-1185">Reference proteome</keyword>
<reference evidence="2" key="1">
    <citation type="journal article" date="2019" name="Int. J. Syst. Evol. Microbiol.">
        <title>The Global Catalogue of Microorganisms (GCM) 10K type strain sequencing project: providing services to taxonomists for standard genome sequencing and annotation.</title>
        <authorList>
            <consortium name="The Broad Institute Genomics Platform"/>
            <consortium name="The Broad Institute Genome Sequencing Center for Infectious Disease"/>
            <person name="Wu L."/>
            <person name="Ma J."/>
        </authorList>
    </citation>
    <scope>NUCLEOTIDE SEQUENCE [LARGE SCALE GENOMIC DNA]</scope>
    <source>
        <strain evidence="2">JCM 13813</strain>
    </source>
</reference>
<evidence type="ECO:0000313" key="1">
    <source>
        <dbReference type="EMBL" id="GAA2116552.1"/>
    </source>
</evidence>
<sequence length="321" mass="35767">MDLSAYADLLSLQSGVVARRQLVTDARLKPHDLQRLVRRRDLVRVHDGVFVDHTGDLTWLQRAWVGVLLAWPAALSHDSALRAADGPGRAGRDDSVIHLAVDRDHHVRVPAGYRLHRMSGFADRAMWNTSPPRVSIEEALIDVAVAKADDFGAVAVLADAVQARRTLPVRIRDTLDLRPRVPRRDFLRAVLSDLDRGTCSVLEHGYLTRVERAHGLPDGLRQVRDSQRGPLYRDVVYPDLDQAVELDGRLWHSSAAQHDADLDRDLDAAVDRLTTVRLGWGQVFGRPCETAVRLGRLFAARGWWGRPTRCPDCPGSLDLAG</sequence>
<organism evidence="1 2">
    <name type="scientific">Nocardioides furvisabuli</name>
    <dbReference type="NCBI Taxonomy" id="375542"/>
    <lineage>
        <taxon>Bacteria</taxon>
        <taxon>Bacillati</taxon>
        <taxon>Actinomycetota</taxon>
        <taxon>Actinomycetes</taxon>
        <taxon>Propionibacteriales</taxon>
        <taxon>Nocardioidaceae</taxon>
        <taxon>Nocardioides</taxon>
    </lineage>
</organism>
<protein>
    <recommendedName>
        <fullName evidence="3">Transcriptional regulator, AbiEi antitoxin, Type IV TA system</fullName>
    </recommendedName>
</protein>
<gene>
    <name evidence="1" type="ORF">GCM10009726_36130</name>
</gene>
<dbReference type="RefSeq" id="WP_231250808.1">
    <property type="nucleotide sequence ID" value="NZ_BAAAMQ010000017.1"/>
</dbReference>
<accession>A0ABP5JFX4</accession>
<evidence type="ECO:0008006" key="3">
    <source>
        <dbReference type="Google" id="ProtNLM"/>
    </source>
</evidence>